<dbReference type="Proteomes" id="UP000013307">
    <property type="component" value="Chromosome"/>
</dbReference>
<dbReference type="AlphaFoldDB" id="N0BGD8"/>
<protein>
    <recommendedName>
        <fullName evidence="3">Addiction module component</fullName>
    </recommendedName>
</protein>
<dbReference type="EMBL" id="CP005290">
    <property type="protein sequence ID" value="AGK61362.1"/>
    <property type="molecule type" value="Genomic_DNA"/>
</dbReference>
<dbReference type="GeneID" id="15393010"/>
<proteinExistence type="predicted"/>
<dbReference type="HOGENOM" id="CLU_2839174_0_0_2"/>
<dbReference type="eggNOG" id="arCOG09828">
    <property type="taxonomic scope" value="Archaea"/>
</dbReference>
<sequence length="69" mass="8148">MNNTVNDTLLQEIYSEVKKIREKLELLEELIIPSEKVSEQELQEIRKLKEESLKGEHVDWGELKRELGV</sequence>
<evidence type="ECO:0000313" key="1">
    <source>
        <dbReference type="EMBL" id="AGK61362.1"/>
    </source>
</evidence>
<name>N0BGD8_9EURY</name>
<gene>
    <name evidence="1" type="ORF">Asulf_01371</name>
</gene>
<evidence type="ECO:0008006" key="3">
    <source>
        <dbReference type="Google" id="ProtNLM"/>
    </source>
</evidence>
<dbReference type="RefSeq" id="WP_015590960.1">
    <property type="nucleotide sequence ID" value="NC_021169.1"/>
</dbReference>
<keyword evidence="2" id="KW-1185">Reference proteome</keyword>
<organism evidence="1 2">
    <name type="scientific">Archaeoglobus sulfaticallidus PM70-1</name>
    <dbReference type="NCBI Taxonomy" id="387631"/>
    <lineage>
        <taxon>Archaea</taxon>
        <taxon>Methanobacteriati</taxon>
        <taxon>Methanobacteriota</taxon>
        <taxon>Archaeoglobi</taxon>
        <taxon>Archaeoglobales</taxon>
        <taxon>Archaeoglobaceae</taxon>
        <taxon>Archaeoglobus</taxon>
    </lineage>
</organism>
<accession>N0BGD8</accession>
<dbReference type="KEGG" id="ast:Asulf_01371"/>
<evidence type="ECO:0000313" key="2">
    <source>
        <dbReference type="Proteomes" id="UP000013307"/>
    </source>
</evidence>
<reference evidence="1 2" key="1">
    <citation type="journal article" date="2013" name="Genome Announc.">
        <title>Complete Genome Sequence of the Thermophilic and Facultatively Chemolithoautotrophic Sulfate Reducer Archaeoglobus sulfaticallidus Strain PM70-1T.</title>
        <authorList>
            <person name="Stokke R."/>
            <person name="Hocking W.P."/>
            <person name="Steinsbu B.O."/>
            <person name="Steen I.H."/>
        </authorList>
    </citation>
    <scope>NUCLEOTIDE SEQUENCE [LARGE SCALE GENOMIC DNA]</scope>
    <source>
        <strain evidence="1">PM70-1</strain>
    </source>
</reference>